<keyword evidence="3" id="KW-0697">Rotamase</keyword>
<dbReference type="EC" id="5.2.1.8" evidence="2"/>
<dbReference type="InterPro" id="IPR001179">
    <property type="entry name" value="PPIase_FKBP_dom"/>
</dbReference>
<dbReference type="PANTHER" id="PTHR43811">
    <property type="entry name" value="FKBP-TYPE PEPTIDYL-PROLYL CIS-TRANS ISOMERASE FKPA"/>
    <property type="match status" value="1"/>
</dbReference>
<feature type="non-terminal residue" evidence="6">
    <location>
        <position position="280"/>
    </location>
</feature>
<evidence type="ECO:0000256" key="2">
    <source>
        <dbReference type="ARBA" id="ARBA00013194"/>
    </source>
</evidence>
<keyword evidence="4" id="KW-0413">Isomerase</keyword>
<organism evidence="6">
    <name type="scientific">marine metagenome</name>
    <dbReference type="NCBI Taxonomy" id="408172"/>
    <lineage>
        <taxon>unclassified sequences</taxon>
        <taxon>metagenomes</taxon>
        <taxon>ecological metagenomes</taxon>
    </lineage>
</organism>
<dbReference type="SUPFAM" id="SSF54534">
    <property type="entry name" value="FKBP-like"/>
    <property type="match status" value="2"/>
</dbReference>
<dbReference type="PROSITE" id="PS50059">
    <property type="entry name" value="FKBP_PPIASE"/>
    <property type="match status" value="2"/>
</dbReference>
<dbReference type="Pfam" id="PF00254">
    <property type="entry name" value="FKBP_C"/>
    <property type="match status" value="2"/>
</dbReference>
<dbReference type="InterPro" id="IPR046357">
    <property type="entry name" value="PPIase_dom_sf"/>
</dbReference>
<protein>
    <recommendedName>
        <fullName evidence="2">peptidylprolyl isomerase</fullName>
        <ecNumber evidence="2">5.2.1.8</ecNumber>
    </recommendedName>
</protein>
<feature type="domain" description="PPIase FKBP-type" evidence="5">
    <location>
        <begin position="189"/>
        <end position="280"/>
    </location>
</feature>
<dbReference type="Gene3D" id="3.10.50.40">
    <property type="match status" value="2"/>
</dbReference>
<evidence type="ECO:0000256" key="4">
    <source>
        <dbReference type="ARBA" id="ARBA00023235"/>
    </source>
</evidence>
<proteinExistence type="predicted"/>
<gene>
    <name evidence="6" type="ORF">METZ01_LOCUS59763</name>
</gene>
<evidence type="ECO:0000259" key="5">
    <source>
        <dbReference type="PROSITE" id="PS50059"/>
    </source>
</evidence>
<evidence type="ECO:0000256" key="1">
    <source>
        <dbReference type="ARBA" id="ARBA00000971"/>
    </source>
</evidence>
<name>A0A381STU5_9ZZZZ</name>
<dbReference type="EMBL" id="UINC01003505">
    <property type="protein sequence ID" value="SVA06909.1"/>
    <property type="molecule type" value="Genomic_DNA"/>
</dbReference>
<evidence type="ECO:0000313" key="6">
    <source>
        <dbReference type="EMBL" id="SVA06909.1"/>
    </source>
</evidence>
<dbReference type="GO" id="GO:0003755">
    <property type="term" value="F:peptidyl-prolyl cis-trans isomerase activity"/>
    <property type="evidence" value="ECO:0007669"/>
    <property type="project" value="UniProtKB-KW"/>
</dbReference>
<evidence type="ECO:0000256" key="3">
    <source>
        <dbReference type="ARBA" id="ARBA00023110"/>
    </source>
</evidence>
<dbReference type="AlphaFoldDB" id="A0A381STU5"/>
<accession>A0A381STU5</accession>
<comment type="catalytic activity">
    <reaction evidence="1">
        <text>[protein]-peptidylproline (omega=180) = [protein]-peptidylproline (omega=0)</text>
        <dbReference type="Rhea" id="RHEA:16237"/>
        <dbReference type="Rhea" id="RHEA-COMP:10747"/>
        <dbReference type="Rhea" id="RHEA-COMP:10748"/>
        <dbReference type="ChEBI" id="CHEBI:83833"/>
        <dbReference type="ChEBI" id="CHEBI:83834"/>
        <dbReference type="EC" id="5.2.1.8"/>
    </reaction>
</comment>
<dbReference type="PANTHER" id="PTHR43811:SF19">
    <property type="entry name" value="39 KDA FK506-BINDING NUCLEAR PROTEIN"/>
    <property type="match status" value="1"/>
</dbReference>
<feature type="domain" description="PPIase FKBP-type" evidence="5">
    <location>
        <begin position="74"/>
        <end position="164"/>
    </location>
</feature>
<reference evidence="6" key="1">
    <citation type="submission" date="2018-05" db="EMBL/GenBank/DDBJ databases">
        <authorList>
            <person name="Lanie J.A."/>
            <person name="Ng W.-L."/>
            <person name="Kazmierczak K.M."/>
            <person name="Andrzejewski T.M."/>
            <person name="Davidsen T.M."/>
            <person name="Wayne K.J."/>
            <person name="Tettelin H."/>
            <person name="Glass J.I."/>
            <person name="Rusch D."/>
            <person name="Podicherti R."/>
            <person name="Tsui H.-C.T."/>
            <person name="Winkler M.E."/>
        </authorList>
    </citation>
    <scope>NUCLEOTIDE SEQUENCE</scope>
</reference>
<sequence length="280" mass="29645">MGTDGPGRRHKRTRWRSNVVFSQTRRCAQVIGVLTLATCLAGCGSSSNPLAPVGGIYLRVTDLITGTGPLVEIGDVLTINQVGWLYDSSAPDNKGQQIDAANGITFVLGASQVISGIDQSLTGMRVGGKRRVQIPPDLAFGPTGSGAVPPDTPVVFEIEVVDKQQLVTGSAPFSITDITVGTGPEARVGSRLIVDYAGWLYNDDQPDNRGIRFDESPAGGFTFILGTGAVIPGWDQGLVGMRESGERRLVIPPELAYGAARRGLIPPNATLVFYVTLIRV</sequence>